<proteinExistence type="predicted"/>
<name>A0A4Q1CDH0_9BACT</name>
<keyword evidence="1" id="KW-1133">Transmembrane helix</keyword>
<dbReference type="Proteomes" id="UP000290204">
    <property type="component" value="Unassembled WGS sequence"/>
</dbReference>
<evidence type="ECO:0000256" key="1">
    <source>
        <dbReference type="SAM" id="Phobius"/>
    </source>
</evidence>
<dbReference type="AlphaFoldDB" id="A0A4Q1CDH0"/>
<comment type="caution">
    <text evidence="2">The sequence shown here is derived from an EMBL/GenBank/DDBJ whole genome shotgun (WGS) entry which is preliminary data.</text>
</comment>
<evidence type="ECO:0000313" key="2">
    <source>
        <dbReference type="EMBL" id="RXK57707.1"/>
    </source>
</evidence>
<reference evidence="2 3" key="1">
    <citation type="submission" date="2019-01" db="EMBL/GenBank/DDBJ databases">
        <title>Lacibacter sp. strain TTM-7.</title>
        <authorList>
            <person name="Chen W.-M."/>
        </authorList>
    </citation>
    <scope>NUCLEOTIDE SEQUENCE [LARGE SCALE GENOMIC DNA]</scope>
    <source>
        <strain evidence="2 3">TTM-7</strain>
    </source>
</reference>
<dbReference type="RefSeq" id="WP_129132630.1">
    <property type="nucleotide sequence ID" value="NZ_SDHW01000008.1"/>
</dbReference>
<dbReference type="OrthoDB" id="9988146at2"/>
<feature type="transmembrane region" description="Helical" evidence="1">
    <location>
        <begin position="80"/>
        <end position="101"/>
    </location>
</feature>
<gene>
    <name evidence="2" type="ORF">ESA94_19470</name>
</gene>
<dbReference type="EMBL" id="SDHW01000008">
    <property type="protein sequence ID" value="RXK57707.1"/>
    <property type="molecule type" value="Genomic_DNA"/>
</dbReference>
<keyword evidence="3" id="KW-1185">Reference proteome</keyword>
<evidence type="ECO:0000313" key="3">
    <source>
        <dbReference type="Proteomes" id="UP000290204"/>
    </source>
</evidence>
<keyword evidence="1" id="KW-0812">Transmembrane</keyword>
<protein>
    <submittedName>
        <fullName evidence="2">Uncharacterized protein</fullName>
    </submittedName>
</protein>
<feature type="transmembrane region" description="Helical" evidence="1">
    <location>
        <begin position="6"/>
        <end position="27"/>
    </location>
</feature>
<organism evidence="2 3">
    <name type="scientific">Lacibacter luteus</name>
    <dbReference type="NCBI Taxonomy" id="2508719"/>
    <lineage>
        <taxon>Bacteria</taxon>
        <taxon>Pseudomonadati</taxon>
        <taxon>Bacteroidota</taxon>
        <taxon>Chitinophagia</taxon>
        <taxon>Chitinophagales</taxon>
        <taxon>Chitinophagaceae</taxon>
        <taxon>Lacibacter</taxon>
    </lineage>
</organism>
<accession>A0A4Q1CDH0</accession>
<keyword evidence="1" id="KW-0472">Membrane</keyword>
<sequence>MLNLMLYGMIALFMFFYLLRALLMAGYERLNAKHDKNRPVSFGNRFLSIVLKLKPLLQSRLRAVSIDQKKHLVFQQKATVYYYLLWLTLFAILFLTAKIYLNAF</sequence>